<sequence>MSSLGQGRSLLSTPFLLDTREFVTDKCTLRQLTHFAHAHRLGSPLWLSWDLAAGLGLTLRYMQSPLSIWSPLMGESFLPLTKSSRFADAITRQYPVKQTLNFSNRPSTAALAKQQILVLSAAASPDGNPRWYGAPESIRHLFVLPAKSSPSNCHTLRQGNEFPLLGLWISAVLLSRMTVAPESTLLVHTPPSCMCVVNADQLYPSSFLAEKELECILRRSSGT</sequence>
<dbReference type="Proteomes" id="UP000284403">
    <property type="component" value="Unassembled WGS sequence"/>
</dbReference>
<accession>A0A3R7N9H8</accession>
<name>A0A3R7N9H8_9TRYP</name>
<comment type="caution">
    <text evidence="1">The sequence shown here is derived from an EMBL/GenBank/DDBJ whole genome shotgun (WGS) entry which is preliminary data.</text>
</comment>
<dbReference type="GeneID" id="40318011"/>
<dbReference type="OrthoDB" id="238564at2759"/>
<keyword evidence="2" id="KW-1185">Reference proteome</keyword>
<protein>
    <submittedName>
        <fullName evidence="1">Uncharacterized protein</fullName>
    </submittedName>
</protein>
<evidence type="ECO:0000313" key="1">
    <source>
        <dbReference type="EMBL" id="RNF18626.1"/>
    </source>
</evidence>
<dbReference type="RefSeq" id="XP_029228551.1">
    <property type="nucleotide sequence ID" value="XM_029371310.1"/>
</dbReference>
<reference evidence="1 2" key="1">
    <citation type="journal article" date="2018" name="BMC Genomics">
        <title>Genomic comparison of Trypanosoma conorhini and Trypanosoma rangeli to Trypanosoma cruzi strains of high and low virulence.</title>
        <authorList>
            <person name="Bradwell K.R."/>
            <person name="Koparde V.N."/>
            <person name="Matveyev A.V."/>
            <person name="Serrano M.G."/>
            <person name="Alves J.M."/>
            <person name="Parikh H."/>
            <person name="Huang B."/>
            <person name="Lee V."/>
            <person name="Espinosa-Alvarez O."/>
            <person name="Ortiz P.A."/>
            <person name="Costa-Martins A.G."/>
            <person name="Teixeira M.M."/>
            <person name="Buck G.A."/>
        </authorList>
    </citation>
    <scope>NUCLEOTIDE SEQUENCE [LARGE SCALE GENOMIC DNA]</scope>
    <source>
        <strain evidence="1 2">025E</strain>
    </source>
</reference>
<organism evidence="1 2">
    <name type="scientific">Trypanosoma conorhini</name>
    <dbReference type="NCBI Taxonomy" id="83891"/>
    <lineage>
        <taxon>Eukaryota</taxon>
        <taxon>Discoba</taxon>
        <taxon>Euglenozoa</taxon>
        <taxon>Kinetoplastea</taxon>
        <taxon>Metakinetoplastina</taxon>
        <taxon>Trypanosomatida</taxon>
        <taxon>Trypanosomatidae</taxon>
        <taxon>Trypanosoma</taxon>
    </lineage>
</organism>
<proteinExistence type="predicted"/>
<gene>
    <name evidence="1" type="ORF">Tco025E_04400</name>
</gene>
<evidence type="ECO:0000313" key="2">
    <source>
        <dbReference type="Proteomes" id="UP000284403"/>
    </source>
</evidence>
<dbReference type="EMBL" id="MKKU01000226">
    <property type="protein sequence ID" value="RNF18626.1"/>
    <property type="molecule type" value="Genomic_DNA"/>
</dbReference>
<dbReference type="AlphaFoldDB" id="A0A3R7N9H8"/>